<feature type="signal peptide" evidence="2">
    <location>
        <begin position="1"/>
        <end position="32"/>
    </location>
</feature>
<dbReference type="InterPro" id="IPR010221">
    <property type="entry name" value="VCBS_dom"/>
</dbReference>
<feature type="chain" id="PRO_5046860841" evidence="2">
    <location>
        <begin position="33"/>
        <end position="601"/>
    </location>
</feature>
<name>A0ABT1M756_9MYCO</name>
<feature type="region of interest" description="Disordered" evidence="1">
    <location>
        <begin position="33"/>
        <end position="156"/>
    </location>
</feature>
<dbReference type="NCBIfam" id="TIGR01965">
    <property type="entry name" value="VCBS_repeat"/>
    <property type="match status" value="3"/>
</dbReference>
<proteinExistence type="predicted"/>
<evidence type="ECO:0000313" key="4">
    <source>
        <dbReference type="Proteomes" id="UP001651690"/>
    </source>
</evidence>
<dbReference type="Pfam" id="PF17963">
    <property type="entry name" value="Big_9"/>
    <property type="match status" value="3"/>
</dbReference>
<gene>
    <name evidence="3" type="ORF">NM203_21055</name>
</gene>
<dbReference type="RefSeq" id="WP_255062359.1">
    <property type="nucleotide sequence ID" value="NZ_JANDBD010000009.1"/>
</dbReference>
<protein>
    <submittedName>
        <fullName evidence="3">Ig-like domain-containing protein</fullName>
    </submittedName>
</protein>
<evidence type="ECO:0000256" key="1">
    <source>
        <dbReference type="SAM" id="MobiDB-lite"/>
    </source>
</evidence>
<evidence type="ECO:0000256" key="2">
    <source>
        <dbReference type="SAM" id="SignalP"/>
    </source>
</evidence>
<feature type="non-terminal residue" evidence="3">
    <location>
        <position position="601"/>
    </location>
</feature>
<sequence length="601" mass="59033">MGYAKHVGRVGALAVALGVGTAIAGSAGTAWAEPAEKAATSAATDSDPAQTADNPVADAVTAEPTPQPETAGPTADLTAPPTSVPAEETTQSRVEVVPGVVVAHSGGAQDSTYGSASNNDAPPKNSNKPNTVKAAPASTTASPPAPAESSTERAVAPKVAEVSAPAVVSTAVAEVVTSPPGLAAEPRTAVVSTAVHPVWNALAAIFGSGPGPKTPSQTPLSWVLAAAARREVGDVAFARTTALAGAANQPPTTPVVTVNNPNASTGVVTGTAVSTDPDGDTVTYRVPATTTKGAVTITAAGAFTYTPTAAARHAAAAITAPASDKQDTFTVTVSDGYGGTTTAPVTVNILGRNTAPGGWANVGWPNTTTGVTTGTISASDADYDALRYSAANTTKGTVTVTTTGAWTYTPTTAARHAAAAIGAPASAKQDTITLTVSDGYGGTTNIPVTLTIIPKNTAPTNPIATVGNPNPATGVVTGTVRATDADGDTLSYTTPAATSKGAVTITGTGDFTYTPTAAARRAAAAVNAPASAKTDTFTVTITDGHGGSTTKAVTVTVAPRANQPPTTPVVTVNNPNASTGVVTGTAVSTDPDGDTVTYRVP</sequence>
<dbReference type="Proteomes" id="UP001651690">
    <property type="component" value="Unassembled WGS sequence"/>
</dbReference>
<reference evidence="3 4" key="1">
    <citation type="submission" date="2022-06" db="EMBL/GenBank/DDBJ databases">
        <title>Mycolicibacterium sp. CAU 1645 isolated from seawater.</title>
        <authorList>
            <person name="Kim W."/>
        </authorList>
    </citation>
    <scope>NUCLEOTIDE SEQUENCE [LARGE SCALE GENOMIC DNA]</scope>
    <source>
        <strain evidence="3 4">CAU 1645</strain>
    </source>
</reference>
<organism evidence="3 4">
    <name type="scientific">Mycolicibacterium arenosum</name>
    <dbReference type="NCBI Taxonomy" id="2952157"/>
    <lineage>
        <taxon>Bacteria</taxon>
        <taxon>Bacillati</taxon>
        <taxon>Actinomycetota</taxon>
        <taxon>Actinomycetes</taxon>
        <taxon>Mycobacteriales</taxon>
        <taxon>Mycobacteriaceae</taxon>
        <taxon>Mycolicibacterium</taxon>
    </lineage>
</organism>
<feature type="compositionally biased region" description="Polar residues" evidence="1">
    <location>
        <begin position="108"/>
        <end position="130"/>
    </location>
</feature>
<evidence type="ECO:0000313" key="3">
    <source>
        <dbReference type="EMBL" id="MCP9274685.1"/>
    </source>
</evidence>
<accession>A0ABT1M756</accession>
<keyword evidence="2" id="KW-0732">Signal</keyword>
<feature type="compositionally biased region" description="Low complexity" evidence="1">
    <location>
        <begin position="134"/>
        <end position="156"/>
    </location>
</feature>
<feature type="compositionally biased region" description="Low complexity" evidence="1">
    <location>
        <begin position="33"/>
        <end position="52"/>
    </location>
</feature>
<dbReference type="EMBL" id="JANDBD010000009">
    <property type="protein sequence ID" value="MCP9274685.1"/>
    <property type="molecule type" value="Genomic_DNA"/>
</dbReference>
<keyword evidence="4" id="KW-1185">Reference proteome</keyword>
<comment type="caution">
    <text evidence="3">The sequence shown here is derived from an EMBL/GenBank/DDBJ whole genome shotgun (WGS) entry which is preliminary data.</text>
</comment>